<gene>
    <name evidence="5" type="ORF">ERUC_LOCUS5906</name>
</gene>
<keyword evidence="2" id="KW-0863">Zinc-finger</keyword>
<keyword evidence="6" id="KW-1185">Reference proteome</keyword>
<dbReference type="GO" id="GO:0008270">
    <property type="term" value="F:zinc ion binding"/>
    <property type="evidence" value="ECO:0007669"/>
    <property type="project" value="UniProtKB-KW"/>
</dbReference>
<evidence type="ECO:0000313" key="5">
    <source>
        <dbReference type="EMBL" id="CAH8311261.1"/>
    </source>
</evidence>
<accession>A0ABC8J2P6</accession>
<evidence type="ECO:0000256" key="3">
    <source>
        <dbReference type="ARBA" id="ARBA00022833"/>
    </source>
</evidence>
<keyword evidence="3" id="KW-0862">Zinc</keyword>
<evidence type="ECO:0000256" key="1">
    <source>
        <dbReference type="ARBA" id="ARBA00022723"/>
    </source>
</evidence>
<organism evidence="5 6">
    <name type="scientific">Eruca vesicaria subsp. sativa</name>
    <name type="common">Garden rocket</name>
    <name type="synonym">Eruca sativa</name>
    <dbReference type="NCBI Taxonomy" id="29727"/>
    <lineage>
        <taxon>Eukaryota</taxon>
        <taxon>Viridiplantae</taxon>
        <taxon>Streptophyta</taxon>
        <taxon>Embryophyta</taxon>
        <taxon>Tracheophyta</taxon>
        <taxon>Spermatophyta</taxon>
        <taxon>Magnoliopsida</taxon>
        <taxon>eudicotyledons</taxon>
        <taxon>Gunneridae</taxon>
        <taxon>Pentapetalae</taxon>
        <taxon>rosids</taxon>
        <taxon>malvids</taxon>
        <taxon>Brassicales</taxon>
        <taxon>Brassicaceae</taxon>
        <taxon>Brassiceae</taxon>
        <taxon>Eruca</taxon>
    </lineage>
</organism>
<feature type="compositionally biased region" description="Polar residues" evidence="4">
    <location>
        <begin position="202"/>
        <end position="235"/>
    </location>
</feature>
<dbReference type="EMBL" id="CAKOAT010072932">
    <property type="protein sequence ID" value="CAH8311261.1"/>
    <property type="molecule type" value="Genomic_DNA"/>
</dbReference>
<dbReference type="PROSITE" id="PS01359">
    <property type="entry name" value="ZF_PHD_1"/>
    <property type="match status" value="1"/>
</dbReference>
<dbReference type="Proteomes" id="UP001642260">
    <property type="component" value="Unassembled WGS sequence"/>
</dbReference>
<feature type="region of interest" description="Disordered" evidence="4">
    <location>
        <begin position="194"/>
        <end position="235"/>
    </location>
</feature>
<name>A0ABC8J2P6_ERUVS</name>
<dbReference type="PANTHER" id="PTHR34451">
    <property type="entry name" value="PHD FINGER FAMILY PROTEIN"/>
    <property type="match status" value="1"/>
</dbReference>
<comment type="caution">
    <text evidence="5">The sequence shown here is derived from an EMBL/GenBank/DDBJ whole genome shotgun (WGS) entry which is preliminary data.</text>
</comment>
<evidence type="ECO:0000256" key="4">
    <source>
        <dbReference type="SAM" id="MobiDB-lite"/>
    </source>
</evidence>
<sequence>MTLPSSTATSTSDSTPTISSETCNTPGCQASWIIHSARLRGILRFYCTNCLLRNHPASFCPTCFAFYDSSPPHQSRRVSCSKCNSVTHIHCAGDAKSPPYLCPPCRDPDGFSFFRPVVDENGVRCMDKALSEVFLCAAKIAASSMNKAVSFYRGEAERKGREAAVAKKRAREALEDVVKLEEKAKAVVVSKAGVDQKPKQSVVASNGGLKQSEGSATTQVKKQSPSSSAQVKQEK</sequence>
<dbReference type="PANTHER" id="PTHR34451:SF15">
    <property type="entry name" value="PHD-TYPE DOMAIN-CONTAINING PROTEIN"/>
    <property type="match status" value="1"/>
</dbReference>
<evidence type="ECO:0000256" key="2">
    <source>
        <dbReference type="ARBA" id="ARBA00022771"/>
    </source>
</evidence>
<evidence type="ECO:0000313" key="6">
    <source>
        <dbReference type="Proteomes" id="UP001642260"/>
    </source>
</evidence>
<keyword evidence="1" id="KW-0479">Metal-binding</keyword>
<reference evidence="5 6" key="1">
    <citation type="submission" date="2022-03" db="EMBL/GenBank/DDBJ databases">
        <authorList>
            <person name="Macdonald S."/>
            <person name="Ahmed S."/>
            <person name="Newling K."/>
        </authorList>
    </citation>
    <scope>NUCLEOTIDE SEQUENCE [LARGE SCALE GENOMIC DNA]</scope>
</reference>
<feature type="region of interest" description="Disordered" evidence="4">
    <location>
        <begin position="1"/>
        <end position="22"/>
    </location>
</feature>
<proteinExistence type="predicted"/>
<dbReference type="AlphaFoldDB" id="A0ABC8J2P6"/>
<protein>
    <submittedName>
        <fullName evidence="5">Uncharacterized protein</fullName>
    </submittedName>
</protein>
<dbReference type="InterPro" id="IPR019786">
    <property type="entry name" value="Zinc_finger_PHD-type_CS"/>
</dbReference>